<sequence>MANPQPGEFTRISNKLFEAIILTNFKKRQLNIILLVIRLSYGCGRDYAVLRQADFKIIGIDKSDINKELQLLAECGVLTVTGNRVALNKDYDCWRIARARPGGADSFKQLLRRNLEEKAGAGLCPARRLMPTTPGGSPPGGAEPHPYKYARCASLKRNPEEKTVGETPTAADEIVGETPTTANAAVGETPTRELVNHQPANWQNTNSGVGEPPTPQTPQGNGGKGLEGAERYVKETLKKRKDKEKDLCVFDLHFEKFWTVYPRQVEKKRAYRCFKLCIREGLAEGLTMESLVKDLVNAAANYAGECRRQGTQPRYIKHAATFLGPDKPYLDWLKPPVEESGVEHRLTDPPDRQADEKRKLLESLYLS</sequence>
<dbReference type="Pfam" id="PF04492">
    <property type="entry name" value="Phage_rep_O"/>
    <property type="match status" value="1"/>
</dbReference>
<dbReference type="Proteomes" id="UP000798488">
    <property type="component" value="Unassembled WGS sequence"/>
</dbReference>
<gene>
    <name evidence="3" type="ORF">SPSYN_01082</name>
</gene>
<feature type="region of interest" description="Disordered" evidence="1">
    <location>
        <begin position="200"/>
        <end position="227"/>
    </location>
</feature>
<dbReference type="EMBL" id="LSRS01000003">
    <property type="protein sequence ID" value="KAF1084946.1"/>
    <property type="molecule type" value="Genomic_DNA"/>
</dbReference>
<keyword evidence="4" id="KW-1185">Reference proteome</keyword>
<proteinExistence type="predicted"/>
<dbReference type="OrthoDB" id="7365718at2"/>
<feature type="domain" description="Bacteriophage lambda Replication protein O N-terminal" evidence="2">
    <location>
        <begin position="7"/>
        <end position="94"/>
    </location>
</feature>
<evidence type="ECO:0000313" key="4">
    <source>
        <dbReference type="Proteomes" id="UP000798488"/>
    </source>
</evidence>
<evidence type="ECO:0000313" key="3">
    <source>
        <dbReference type="EMBL" id="KAF1084946.1"/>
    </source>
</evidence>
<evidence type="ECO:0000256" key="1">
    <source>
        <dbReference type="SAM" id="MobiDB-lite"/>
    </source>
</evidence>
<dbReference type="GO" id="GO:0006260">
    <property type="term" value="P:DNA replication"/>
    <property type="evidence" value="ECO:0007669"/>
    <property type="project" value="InterPro"/>
</dbReference>
<protein>
    <submittedName>
        <fullName evidence="3">Bacteriophage replication protein O</fullName>
    </submittedName>
</protein>
<comment type="caution">
    <text evidence="3">The sequence shown here is derived from an EMBL/GenBank/DDBJ whole genome shotgun (WGS) entry which is preliminary data.</text>
</comment>
<dbReference type="InterPro" id="IPR006497">
    <property type="entry name" value="Phage_lambda_VrpO_N"/>
</dbReference>
<dbReference type="InterPro" id="IPR036388">
    <property type="entry name" value="WH-like_DNA-bd_sf"/>
</dbReference>
<name>A0A9D2WQ98_9FIRM</name>
<dbReference type="Gene3D" id="1.10.10.10">
    <property type="entry name" value="Winged helix-like DNA-binding domain superfamily/Winged helix DNA-binding domain"/>
    <property type="match status" value="1"/>
</dbReference>
<reference evidence="3" key="1">
    <citation type="submission" date="2016-02" db="EMBL/GenBank/DDBJ databases">
        <title>Draft Genome Sequence of Sporotomaculum syntrophicum Strain FB, a Syntrophic Benzoate Degrader.</title>
        <authorList>
            <person name="Nobu M.K."/>
            <person name="Narihiro T."/>
            <person name="Qiu Y.-L."/>
            <person name="Ohashi A."/>
            <person name="Liu W.-T."/>
            <person name="Yuji S."/>
        </authorList>
    </citation>
    <scope>NUCLEOTIDE SEQUENCE</scope>
    <source>
        <strain evidence="3">FB</strain>
    </source>
</reference>
<dbReference type="AlphaFoldDB" id="A0A9D2WQ98"/>
<dbReference type="RefSeq" id="WP_161821483.1">
    <property type="nucleotide sequence ID" value="NZ_LSRS01000003.1"/>
</dbReference>
<feature type="region of interest" description="Disordered" evidence="1">
    <location>
        <begin position="126"/>
        <end position="179"/>
    </location>
</feature>
<organism evidence="3 4">
    <name type="scientific">Sporotomaculum syntrophicum</name>
    <dbReference type="NCBI Taxonomy" id="182264"/>
    <lineage>
        <taxon>Bacteria</taxon>
        <taxon>Bacillati</taxon>
        <taxon>Bacillota</taxon>
        <taxon>Clostridia</taxon>
        <taxon>Eubacteriales</taxon>
        <taxon>Desulfallaceae</taxon>
        <taxon>Sporotomaculum</taxon>
    </lineage>
</organism>
<accession>A0A9D2WQ98</accession>
<evidence type="ECO:0000259" key="2">
    <source>
        <dbReference type="Pfam" id="PF04492"/>
    </source>
</evidence>